<sequence>MTWTTPGIDFLAQKLLLPASLNYGALRVALHFLRYPVPEWALISISVLVIPLRGAATIAYRRRRYRLEAEARGARLAPVIDSKSFGNTKLLEYLTKVWKTGYPGDGFWDFIKEFGTCFNVNPMFTDVIFTLEPEHVKRVLATDFDNFEKGNRHIDALHGVLGSGVFSSDGELWKFHRTMARPFFSRDRVTDLERFDRHIQEAIALMKQRMGTGYAIDFQDLIQRTTMALATEFLFGTAVNSLQIAVEDLPQPYNHPDYQASVEAFSKNPANEFSEAFLRAQTVAAERDRAGWIWPLAEIFVDRAKKDMKTVNSFVVPFVEKAVKNNEERIKVNGEVQGKREVEDDESFLDHLVSQTSDKTILKDQALNLLLAGRDTIAATTTFLFYLLSQHPEVSSRLRAEVLEHVGPTKRPTYEDIKELRYLRAVINETLRVLPPVPWDVRQCINGAVFPSPDPKEKPIYVPPEAAVVYGALMMQTSEDLWGPDAAEFDPDRWIDDRKQRFIANPFIFVPFNAGPRICLGQQLAYNEMSLIVTRFLQAFSSFNLDEAAIPPEGQVPKGWANGKGRKAKERFRPKVILTMSSEGGMWFKAKAAEDSDN</sequence>
<dbReference type="InterPro" id="IPR002401">
    <property type="entry name" value="Cyt_P450_E_grp-I"/>
</dbReference>
<dbReference type="CDD" id="cd11063">
    <property type="entry name" value="CYP52"/>
    <property type="match status" value="1"/>
</dbReference>
<evidence type="ECO:0000256" key="6">
    <source>
        <dbReference type="ARBA" id="ARBA00023004"/>
    </source>
</evidence>
<name>A0A4Q2DQB5_9AGAR</name>
<evidence type="ECO:0000256" key="2">
    <source>
        <dbReference type="ARBA" id="ARBA00010617"/>
    </source>
</evidence>
<comment type="cofactor">
    <cofactor evidence="1 8">
        <name>heme</name>
        <dbReference type="ChEBI" id="CHEBI:30413"/>
    </cofactor>
</comment>
<dbReference type="Proteomes" id="UP000290288">
    <property type="component" value="Unassembled WGS sequence"/>
</dbReference>
<dbReference type="SUPFAM" id="SSF48264">
    <property type="entry name" value="Cytochrome P450"/>
    <property type="match status" value="1"/>
</dbReference>
<dbReference type="InterPro" id="IPR001128">
    <property type="entry name" value="Cyt_P450"/>
</dbReference>
<keyword evidence="7 9" id="KW-0503">Monooxygenase</keyword>
<dbReference type="Gene3D" id="1.10.630.10">
    <property type="entry name" value="Cytochrome P450"/>
    <property type="match status" value="1"/>
</dbReference>
<dbReference type="PRINTS" id="PR00463">
    <property type="entry name" value="EP450I"/>
</dbReference>
<dbReference type="PROSITE" id="PS00086">
    <property type="entry name" value="CYTOCHROME_P450"/>
    <property type="match status" value="1"/>
</dbReference>
<dbReference type="PANTHER" id="PTHR24287">
    <property type="entry name" value="P450, PUTATIVE (EUROFUNG)-RELATED"/>
    <property type="match status" value="1"/>
</dbReference>
<evidence type="ECO:0000256" key="1">
    <source>
        <dbReference type="ARBA" id="ARBA00001971"/>
    </source>
</evidence>
<dbReference type="Pfam" id="PF00067">
    <property type="entry name" value="p450"/>
    <property type="match status" value="1"/>
</dbReference>
<evidence type="ECO:0000313" key="10">
    <source>
        <dbReference type="EMBL" id="RXW21382.1"/>
    </source>
</evidence>
<dbReference type="STRING" id="2316362.A0A4Q2DQB5"/>
<protein>
    <recommendedName>
        <fullName evidence="12">Cytochrome P450</fullName>
    </recommendedName>
</protein>
<dbReference type="InterPro" id="IPR047146">
    <property type="entry name" value="Cyt_P450_E_CYP52_fungi"/>
</dbReference>
<evidence type="ECO:0000256" key="4">
    <source>
        <dbReference type="ARBA" id="ARBA00022723"/>
    </source>
</evidence>
<keyword evidence="4 8" id="KW-0479">Metal-binding</keyword>
<proteinExistence type="inferred from homology"/>
<keyword evidence="6 8" id="KW-0408">Iron</keyword>
<keyword evidence="3 8" id="KW-0349">Heme</keyword>
<comment type="similarity">
    <text evidence="2 9">Belongs to the cytochrome P450 family.</text>
</comment>
<evidence type="ECO:0000256" key="7">
    <source>
        <dbReference type="ARBA" id="ARBA00023033"/>
    </source>
</evidence>
<evidence type="ECO:0000256" key="9">
    <source>
        <dbReference type="RuleBase" id="RU000461"/>
    </source>
</evidence>
<keyword evidence="5 9" id="KW-0560">Oxidoreductase</keyword>
<dbReference type="InterPro" id="IPR036396">
    <property type="entry name" value="Cyt_P450_sf"/>
</dbReference>
<dbReference type="PANTHER" id="PTHR24287:SF1">
    <property type="entry name" value="P450, PUTATIVE (EUROFUNG)-RELATED"/>
    <property type="match status" value="1"/>
</dbReference>
<reference evidence="10 11" key="1">
    <citation type="submission" date="2019-01" db="EMBL/GenBank/DDBJ databases">
        <title>Draft genome sequence of Psathyrella aberdarensis IHI B618.</title>
        <authorList>
            <person name="Buettner E."/>
            <person name="Kellner H."/>
        </authorList>
    </citation>
    <scope>NUCLEOTIDE SEQUENCE [LARGE SCALE GENOMIC DNA]</scope>
    <source>
        <strain evidence="10 11">IHI B618</strain>
    </source>
</reference>
<dbReference type="GO" id="GO:0020037">
    <property type="term" value="F:heme binding"/>
    <property type="evidence" value="ECO:0007669"/>
    <property type="project" value="InterPro"/>
</dbReference>
<evidence type="ECO:0000256" key="5">
    <source>
        <dbReference type="ARBA" id="ARBA00023002"/>
    </source>
</evidence>
<gene>
    <name evidence="10" type="ORF">EST38_g4491</name>
</gene>
<dbReference type="GO" id="GO:0004497">
    <property type="term" value="F:monooxygenase activity"/>
    <property type="evidence" value="ECO:0007669"/>
    <property type="project" value="UniProtKB-KW"/>
</dbReference>
<evidence type="ECO:0008006" key="12">
    <source>
        <dbReference type="Google" id="ProtNLM"/>
    </source>
</evidence>
<evidence type="ECO:0000256" key="3">
    <source>
        <dbReference type="ARBA" id="ARBA00022617"/>
    </source>
</evidence>
<organism evidence="10 11">
    <name type="scientific">Candolleomyces aberdarensis</name>
    <dbReference type="NCBI Taxonomy" id="2316362"/>
    <lineage>
        <taxon>Eukaryota</taxon>
        <taxon>Fungi</taxon>
        <taxon>Dikarya</taxon>
        <taxon>Basidiomycota</taxon>
        <taxon>Agaricomycotina</taxon>
        <taxon>Agaricomycetes</taxon>
        <taxon>Agaricomycetidae</taxon>
        <taxon>Agaricales</taxon>
        <taxon>Agaricineae</taxon>
        <taxon>Psathyrellaceae</taxon>
        <taxon>Candolleomyces</taxon>
    </lineage>
</organism>
<keyword evidence="11" id="KW-1185">Reference proteome</keyword>
<dbReference type="InterPro" id="IPR017972">
    <property type="entry name" value="Cyt_P450_CS"/>
</dbReference>
<dbReference type="PRINTS" id="PR00385">
    <property type="entry name" value="P450"/>
</dbReference>
<dbReference type="OrthoDB" id="1470350at2759"/>
<feature type="binding site" description="axial binding residue" evidence="8">
    <location>
        <position position="519"/>
    </location>
    <ligand>
        <name>heme</name>
        <dbReference type="ChEBI" id="CHEBI:30413"/>
    </ligand>
    <ligandPart>
        <name>Fe</name>
        <dbReference type="ChEBI" id="CHEBI:18248"/>
    </ligandPart>
</feature>
<accession>A0A4Q2DQB5</accession>
<dbReference type="EMBL" id="SDEE01000110">
    <property type="protein sequence ID" value="RXW21382.1"/>
    <property type="molecule type" value="Genomic_DNA"/>
</dbReference>
<comment type="caution">
    <text evidence="10">The sequence shown here is derived from an EMBL/GenBank/DDBJ whole genome shotgun (WGS) entry which is preliminary data.</text>
</comment>
<dbReference type="GO" id="GO:0016705">
    <property type="term" value="F:oxidoreductase activity, acting on paired donors, with incorporation or reduction of molecular oxygen"/>
    <property type="evidence" value="ECO:0007669"/>
    <property type="project" value="InterPro"/>
</dbReference>
<dbReference type="AlphaFoldDB" id="A0A4Q2DQB5"/>
<evidence type="ECO:0000256" key="8">
    <source>
        <dbReference type="PIRSR" id="PIRSR602401-1"/>
    </source>
</evidence>
<dbReference type="GO" id="GO:0005506">
    <property type="term" value="F:iron ion binding"/>
    <property type="evidence" value="ECO:0007669"/>
    <property type="project" value="InterPro"/>
</dbReference>
<evidence type="ECO:0000313" key="11">
    <source>
        <dbReference type="Proteomes" id="UP000290288"/>
    </source>
</evidence>